<evidence type="ECO:0000313" key="2">
    <source>
        <dbReference type="EMBL" id="EJK64377.1"/>
    </source>
</evidence>
<evidence type="ECO:0000256" key="1">
    <source>
        <dbReference type="SAM" id="MobiDB-lite"/>
    </source>
</evidence>
<feature type="region of interest" description="Disordered" evidence="1">
    <location>
        <begin position="187"/>
        <end position="207"/>
    </location>
</feature>
<keyword evidence="3" id="KW-1185">Reference proteome</keyword>
<evidence type="ECO:0000313" key="3">
    <source>
        <dbReference type="Proteomes" id="UP000266841"/>
    </source>
</evidence>
<dbReference type="eggNOG" id="ENOG502TCTC">
    <property type="taxonomic scope" value="Eukaryota"/>
</dbReference>
<name>K0T1N5_THAOC</name>
<dbReference type="Proteomes" id="UP000266841">
    <property type="component" value="Unassembled WGS sequence"/>
</dbReference>
<feature type="region of interest" description="Disordered" evidence="1">
    <location>
        <begin position="125"/>
        <end position="146"/>
    </location>
</feature>
<feature type="region of interest" description="Disordered" evidence="1">
    <location>
        <begin position="66"/>
        <end position="86"/>
    </location>
</feature>
<comment type="caution">
    <text evidence="2">The sequence shown here is derived from an EMBL/GenBank/DDBJ whole genome shotgun (WGS) entry which is preliminary data.</text>
</comment>
<protein>
    <submittedName>
        <fullName evidence="2">Uncharacterized protein</fullName>
    </submittedName>
</protein>
<reference evidence="2 3" key="1">
    <citation type="journal article" date="2012" name="Genome Biol.">
        <title>Genome and low-iron response of an oceanic diatom adapted to chronic iron limitation.</title>
        <authorList>
            <person name="Lommer M."/>
            <person name="Specht M."/>
            <person name="Roy A.S."/>
            <person name="Kraemer L."/>
            <person name="Andreson R."/>
            <person name="Gutowska M.A."/>
            <person name="Wolf J."/>
            <person name="Bergner S.V."/>
            <person name="Schilhabel M.B."/>
            <person name="Klostermeier U.C."/>
            <person name="Beiko R.G."/>
            <person name="Rosenstiel P."/>
            <person name="Hippler M."/>
            <person name="Laroche J."/>
        </authorList>
    </citation>
    <scope>NUCLEOTIDE SEQUENCE [LARGE SCALE GENOMIC DNA]</scope>
    <source>
        <strain evidence="2 3">CCMP1005</strain>
    </source>
</reference>
<organism evidence="2 3">
    <name type="scientific">Thalassiosira oceanica</name>
    <name type="common">Marine diatom</name>
    <dbReference type="NCBI Taxonomy" id="159749"/>
    <lineage>
        <taxon>Eukaryota</taxon>
        <taxon>Sar</taxon>
        <taxon>Stramenopiles</taxon>
        <taxon>Ochrophyta</taxon>
        <taxon>Bacillariophyta</taxon>
        <taxon>Coscinodiscophyceae</taxon>
        <taxon>Thalassiosirophycidae</taxon>
        <taxon>Thalassiosirales</taxon>
        <taxon>Thalassiosiraceae</taxon>
        <taxon>Thalassiosira</taxon>
    </lineage>
</organism>
<accession>K0T1N5</accession>
<proteinExistence type="predicted"/>
<dbReference type="AlphaFoldDB" id="K0T1N5"/>
<gene>
    <name evidence="2" type="ORF">THAOC_14893</name>
</gene>
<sequence length="650" mass="70877">MGPRRGRRGLDGRRGWVGCRGAAALLTGLLLLHIAFAPSTLTSGGVPVDQSDGAVAASIELAFQAPSQSRPPWGKGARGVDKRPGNGARPVRLALYGTDALAIPVHLTRDEVRRAKEAEILAAGSWRQRSSRKGDPEVPESDLEGWTDGGNWGLRIVSLEPLQGASGDGKAAGRAFATRRAFLSPLVSNSTHSTENSEGRPSRPVTPDAYPIRLLPVQIPIETTRELAPTRDGALPGVVAAWSDGAVSLHVVAADVPPSAVGMAELELRQLWRTFPFELEVRDDHRRDGEAWQGRSVEFDDLALTFEPSAVLAGDGGTSDGGVGNHGAILVGGRYTLTADGHEHPLKVSHLAMESMTGLTTKLGWFPWDQIDPFLSGLCGMNKCFFRHVNSRDGLTVSYSKQDAEDQFLGWERGLALERDYGLKQPYYREHPPQKILIPGSVDGIQKKLKRHVNRASHWTHDIAPHLFIGIAYGGEEGTPVQRPNSTLHKHTPDNSLEVTQVRYIHKPHLEYPRRCRKQINEFNLAIQDRRGFADTLAGDIAKLEIALEKEPWLKNDFQVIIDTGGFVHLFDLTRPCVGSVCLCVFTSFSALTRIIENLQPCVGSVCSNKGTVGNILNGLRSLVLLAVSETENDNKKELTKACVPDGTFH</sequence>
<dbReference type="EMBL" id="AGNL01017321">
    <property type="protein sequence ID" value="EJK64377.1"/>
    <property type="molecule type" value="Genomic_DNA"/>
</dbReference>